<evidence type="ECO:0000313" key="4">
    <source>
        <dbReference type="Proteomes" id="UP000829998"/>
    </source>
</evidence>
<sequence length="104" mass="12096">MNYEDIKRHFESHPPPEEVQWTDWAYISDTQLFLKSCYIGIRNFNGSPDRCPAWWHLRDFYLLLKKMQQSPAPAEIQTEEPASEENAAGKTASEPSEQQPQAEI</sequence>
<dbReference type="EMBL" id="CP096829">
    <property type="protein sequence ID" value="UPZ14841.1"/>
    <property type="molecule type" value="Genomic_DNA"/>
</dbReference>
<dbReference type="Proteomes" id="UP000829998">
    <property type="component" value="Chromosome"/>
</dbReference>
<organism evidence="3 4">
    <name type="scientific">Flavobacterium humidisoli</name>
    <dbReference type="NCBI Taxonomy" id="2937442"/>
    <lineage>
        <taxon>Bacteria</taxon>
        <taxon>Pseudomonadati</taxon>
        <taxon>Bacteroidota</taxon>
        <taxon>Flavobacteriia</taxon>
        <taxon>Flavobacteriales</taxon>
        <taxon>Flavobacteriaceae</taxon>
        <taxon>Flavobacterium</taxon>
    </lineage>
</organism>
<keyword evidence="4" id="KW-1185">Reference proteome</keyword>
<accession>A0ABY4LP25</accession>
<feature type="domain" description="DUF6965" evidence="2">
    <location>
        <begin position="1"/>
        <end position="66"/>
    </location>
</feature>
<protein>
    <recommendedName>
        <fullName evidence="2">DUF6965 domain-containing protein</fullName>
    </recommendedName>
</protein>
<feature type="region of interest" description="Disordered" evidence="1">
    <location>
        <begin position="71"/>
        <end position="104"/>
    </location>
</feature>
<feature type="compositionally biased region" description="Polar residues" evidence="1">
    <location>
        <begin position="93"/>
        <end position="104"/>
    </location>
</feature>
<evidence type="ECO:0000256" key="1">
    <source>
        <dbReference type="SAM" id="MobiDB-lite"/>
    </source>
</evidence>
<name>A0ABY4LP25_9FLAO</name>
<proteinExistence type="predicted"/>
<reference evidence="3 4" key="1">
    <citation type="submission" date="2022-04" db="EMBL/GenBank/DDBJ databases">
        <authorList>
            <person name="Ra J.-S."/>
            <person name="Kim S.-B."/>
        </authorList>
    </citation>
    <scope>NUCLEOTIDE SEQUENCE [LARGE SCALE GENOMIC DNA]</scope>
    <source>
        <strain evidence="3 4">MMS21-Er5</strain>
    </source>
</reference>
<dbReference type="Pfam" id="PF22292">
    <property type="entry name" value="DUF6965"/>
    <property type="match status" value="1"/>
</dbReference>
<dbReference type="RefSeq" id="WP_248727109.1">
    <property type="nucleotide sequence ID" value="NZ_CP096829.1"/>
</dbReference>
<dbReference type="InterPro" id="IPR054238">
    <property type="entry name" value="DUF6965"/>
</dbReference>
<evidence type="ECO:0000313" key="3">
    <source>
        <dbReference type="EMBL" id="UPZ14841.1"/>
    </source>
</evidence>
<gene>
    <name evidence="3" type="ORF">M0M44_19020</name>
</gene>
<evidence type="ECO:0000259" key="2">
    <source>
        <dbReference type="Pfam" id="PF22292"/>
    </source>
</evidence>